<dbReference type="Proteomes" id="UP001186974">
    <property type="component" value="Unassembled WGS sequence"/>
</dbReference>
<evidence type="ECO:0000313" key="1">
    <source>
        <dbReference type="EMBL" id="KAK3080893.1"/>
    </source>
</evidence>
<sequence>MDWLVQMLGLPESYLSKGEGGGVIQGSASEAIVTCMVAARERMIRKCCERLEGEEKERRIAQTKGKLVAMGSDMVHSASPKGALIASTLYYSIPVKAEDGFALTRKGLRTALKEQEEKGRIPYYCTVTLGATATCAVDVFKEIAEVKKEYPDLWIHVDAAYAGAALVCEEYQHHAKYFGEFDSFNFNMHKWLLVNFDASCLFVRHRHDLISALTITPSYLLNPSAISGQVTDYRDWQIPLGRRFRALKIWFTLRSYGVSGLQHHIRRTIKLGEFFADLIKGRSDLFNIITGPSFALTVISVVPPKKTEQQKLVNGEVNDFIPDAEQQHREEANAVTKQVYEAVNARGEVFLTSGVIAGNYAIRVVSANQNAEEKWVKRAFELLVEEAEKVHSQA</sequence>
<dbReference type="EMBL" id="JAWDJW010000360">
    <property type="protein sequence ID" value="KAK3080893.1"/>
    <property type="molecule type" value="Genomic_DNA"/>
</dbReference>
<name>A0ACC3DVY7_9PEZI</name>
<keyword evidence="2" id="KW-1185">Reference proteome</keyword>
<organism evidence="1 2">
    <name type="scientific">Coniosporium uncinatum</name>
    <dbReference type="NCBI Taxonomy" id="93489"/>
    <lineage>
        <taxon>Eukaryota</taxon>
        <taxon>Fungi</taxon>
        <taxon>Dikarya</taxon>
        <taxon>Ascomycota</taxon>
        <taxon>Pezizomycotina</taxon>
        <taxon>Dothideomycetes</taxon>
        <taxon>Dothideomycetes incertae sedis</taxon>
        <taxon>Coniosporium</taxon>
    </lineage>
</organism>
<proteinExistence type="predicted"/>
<evidence type="ECO:0000313" key="2">
    <source>
        <dbReference type="Proteomes" id="UP001186974"/>
    </source>
</evidence>
<protein>
    <submittedName>
        <fullName evidence="1">Uncharacterized protein</fullName>
    </submittedName>
</protein>
<reference evidence="1" key="1">
    <citation type="submission" date="2024-09" db="EMBL/GenBank/DDBJ databases">
        <title>Black Yeasts Isolated from many extreme environments.</title>
        <authorList>
            <person name="Coleine C."/>
            <person name="Stajich J.E."/>
            <person name="Selbmann L."/>
        </authorList>
    </citation>
    <scope>NUCLEOTIDE SEQUENCE</scope>
    <source>
        <strain evidence="1">CCFEE 5737</strain>
    </source>
</reference>
<comment type="caution">
    <text evidence="1">The sequence shown here is derived from an EMBL/GenBank/DDBJ whole genome shotgun (WGS) entry which is preliminary data.</text>
</comment>
<gene>
    <name evidence="1" type="ORF">LTS18_012165</name>
</gene>
<accession>A0ACC3DVY7</accession>